<evidence type="ECO:0008006" key="3">
    <source>
        <dbReference type="Google" id="ProtNLM"/>
    </source>
</evidence>
<reference evidence="1 2" key="1">
    <citation type="submission" date="2020-08" db="EMBL/GenBank/DDBJ databases">
        <title>Genome sequence of Hymenobacter qilianensis JCM 19763T.</title>
        <authorList>
            <person name="Hyun D.-W."/>
            <person name="Bae J.-W."/>
        </authorList>
    </citation>
    <scope>NUCLEOTIDE SEQUENCE [LARGE SCALE GENOMIC DNA]</scope>
    <source>
        <strain evidence="1 2">JCM 19763</strain>
    </source>
</reference>
<evidence type="ECO:0000313" key="2">
    <source>
        <dbReference type="Proteomes" id="UP000516093"/>
    </source>
</evidence>
<sequence length="197" mass="21787">MDTDTPRVFSADTEEALWQQVTADINQQSELFEYDAELVQAGYHIRMAIEIDLGGGFEGGFETTAFTALVPNHTPLRFSMHEQDWVHEIGKLLGLTDIELGDPELDATFIITTNSAEVLRDLLLSDPELRQTLLRHSTARLALAPTSESPAAEVYLMFTKDAAIIDPAELRAVYHLMISLLQKIASLPIPAPDAPVQ</sequence>
<keyword evidence="2" id="KW-1185">Reference proteome</keyword>
<name>A0A7H0GX31_9BACT</name>
<dbReference type="Proteomes" id="UP000516093">
    <property type="component" value="Chromosome"/>
</dbReference>
<evidence type="ECO:0000313" key="1">
    <source>
        <dbReference type="EMBL" id="QNP52847.1"/>
    </source>
</evidence>
<protein>
    <recommendedName>
        <fullName evidence="3">DUF3137 domain-containing protein</fullName>
    </recommendedName>
</protein>
<proteinExistence type="predicted"/>
<dbReference type="EMBL" id="CP060784">
    <property type="protein sequence ID" value="QNP52847.1"/>
    <property type="molecule type" value="Genomic_DNA"/>
</dbReference>
<organism evidence="1 2">
    <name type="scientific">Hymenobacter qilianensis</name>
    <dbReference type="NCBI Taxonomy" id="1385715"/>
    <lineage>
        <taxon>Bacteria</taxon>
        <taxon>Pseudomonadati</taxon>
        <taxon>Bacteroidota</taxon>
        <taxon>Cytophagia</taxon>
        <taxon>Cytophagales</taxon>
        <taxon>Hymenobacteraceae</taxon>
        <taxon>Hymenobacter</taxon>
    </lineage>
</organism>
<dbReference type="KEGG" id="hqi:H9L05_03765"/>
<dbReference type="AlphaFoldDB" id="A0A7H0GX31"/>
<dbReference type="RefSeq" id="WP_187733085.1">
    <property type="nucleotide sequence ID" value="NZ_BMFN01000002.1"/>
</dbReference>
<accession>A0A7H0GX31</accession>
<gene>
    <name evidence="1" type="ORF">H9L05_03765</name>
</gene>